<dbReference type="InterPro" id="IPR044878">
    <property type="entry name" value="UbiA_sf"/>
</dbReference>
<comment type="subcellular location">
    <subcellularLocation>
        <location evidence="1 14">Cell membrane</location>
        <topology evidence="1 14">Multi-pass membrane protein</topology>
    </subcellularLocation>
</comment>
<evidence type="ECO:0000256" key="5">
    <source>
        <dbReference type="ARBA" id="ARBA00022679"/>
    </source>
</evidence>
<dbReference type="HAMAP" id="MF_00154">
    <property type="entry name" value="CyoE_CtaB"/>
    <property type="match status" value="1"/>
</dbReference>
<evidence type="ECO:0000256" key="11">
    <source>
        <dbReference type="ARBA" id="ARBA00040810"/>
    </source>
</evidence>
<evidence type="ECO:0000256" key="1">
    <source>
        <dbReference type="ARBA" id="ARBA00004651"/>
    </source>
</evidence>
<evidence type="ECO:0000256" key="6">
    <source>
        <dbReference type="ARBA" id="ARBA00022692"/>
    </source>
</evidence>
<feature type="transmembrane region" description="Helical" evidence="14">
    <location>
        <begin position="122"/>
        <end position="140"/>
    </location>
</feature>
<sequence length="298" mass="32678">MQTTLTSINTLRASWKDYLALCKPKVVLLMLITALVGAFIATPGWPNIGQLLIAVIGIGACAASGATINNMIDHQLDAKMARTRHRATASGIVSPVQALAFALALAVSGMLLLWFLVNPLTAWLTLFALIGYAVIYTLFLKRATPQNITIGGLAGAMPPLLGWTAVTGQVDPNALLLVLIIFAWTPPHFWALALHKKDEYAKADVPMLPVTHGDAFTRIQIALYSLLLLGCTLLPFVTGMSGLIYLSGILILNSRQFYLLWQLFDKKNTQAPYRLFKFSILYLLWLFLLILVDHAVFS</sequence>
<keyword evidence="8 14" id="KW-0350">Heme biosynthesis</keyword>
<feature type="transmembrane region" description="Helical" evidence="14">
    <location>
        <begin position="51"/>
        <end position="72"/>
    </location>
</feature>
<evidence type="ECO:0000256" key="12">
    <source>
        <dbReference type="ARBA" id="ARBA00042475"/>
    </source>
</evidence>
<dbReference type="UniPathway" id="UPA00834">
    <property type="reaction ID" value="UER00712"/>
</dbReference>
<dbReference type="Pfam" id="PF01040">
    <property type="entry name" value="UbiA"/>
    <property type="match status" value="1"/>
</dbReference>
<comment type="similarity">
    <text evidence="14">Belongs to the UbiA prenyltransferase family. Protoheme IX farnesyltransferase subfamily.</text>
</comment>
<dbReference type="InterPro" id="IPR000537">
    <property type="entry name" value="UbiA_prenyltransferase"/>
</dbReference>
<name>A0A0A0BDN3_9GAMM</name>
<dbReference type="GO" id="GO:0005886">
    <property type="term" value="C:plasma membrane"/>
    <property type="evidence" value="ECO:0007669"/>
    <property type="project" value="UniProtKB-SubCell"/>
</dbReference>
<dbReference type="InterPro" id="IPR030470">
    <property type="entry name" value="UbiA_prenylTrfase_CS"/>
</dbReference>
<dbReference type="Proteomes" id="UP000029999">
    <property type="component" value="Unassembled WGS sequence"/>
</dbReference>
<evidence type="ECO:0000256" key="3">
    <source>
        <dbReference type="ARBA" id="ARBA00012292"/>
    </source>
</evidence>
<feature type="transmembrane region" description="Helical" evidence="14">
    <location>
        <begin position="26"/>
        <end position="45"/>
    </location>
</feature>
<dbReference type="CDD" id="cd13957">
    <property type="entry name" value="PT_UbiA_Cox10"/>
    <property type="match status" value="1"/>
</dbReference>
<evidence type="ECO:0000313" key="16">
    <source>
        <dbReference type="Proteomes" id="UP000029999"/>
    </source>
</evidence>
<feature type="transmembrane region" description="Helical" evidence="14">
    <location>
        <begin position="275"/>
        <end position="297"/>
    </location>
</feature>
<dbReference type="PANTHER" id="PTHR43448:SF7">
    <property type="entry name" value="4-HYDROXYBENZOATE SOLANESYLTRANSFERASE"/>
    <property type="match status" value="1"/>
</dbReference>
<keyword evidence="9 14" id="KW-0472">Membrane</keyword>
<comment type="miscellaneous">
    <text evidence="14">Carbon 2 of the heme B porphyrin ring is defined according to the Fischer nomenclature.</text>
</comment>
<reference evidence="15 16" key="1">
    <citation type="submission" date="2014-09" db="EMBL/GenBank/DDBJ databases">
        <authorList>
            <person name="Grob C."/>
            <person name="Taubert M."/>
            <person name="Howat A.M."/>
            <person name="Burns O.J."/>
            <person name="Dixon J.L."/>
            <person name="Chen Y."/>
            <person name="Murrell J.C."/>
        </authorList>
    </citation>
    <scope>NUCLEOTIDE SEQUENCE [LARGE SCALE GENOMIC DNA]</scope>
    <source>
        <strain evidence="15">L4</strain>
    </source>
</reference>
<dbReference type="InterPro" id="IPR006369">
    <property type="entry name" value="Protohaem_IX_farnesylTrfase"/>
</dbReference>
<dbReference type="NCBIfam" id="NF003349">
    <property type="entry name" value="PRK04375.1-2"/>
    <property type="match status" value="1"/>
</dbReference>
<dbReference type="AlphaFoldDB" id="A0A0A0BDN3"/>
<dbReference type="STRING" id="392484.LP43_1877"/>
<dbReference type="NCBIfam" id="TIGR01473">
    <property type="entry name" value="cyoE_ctaB"/>
    <property type="match status" value="1"/>
</dbReference>
<dbReference type="InterPro" id="IPR036259">
    <property type="entry name" value="MFS_trans_sf"/>
</dbReference>
<evidence type="ECO:0000313" key="15">
    <source>
        <dbReference type="EMBL" id="KGM06653.1"/>
    </source>
</evidence>
<keyword evidence="7 14" id="KW-1133">Transmembrane helix</keyword>
<dbReference type="GO" id="GO:0048034">
    <property type="term" value="P:heme O biosynthetic process"/>
    <property type="evidence" value="ECO:0007669"/>
    <property type="project" value="UniProtKB-UniRule"/>
</dbReference>
<evidence type="ECO:0000256" key="4">
    <source>
        <dbReference type="ARBA" id="ARBA00022475"/>
    </source>
</evidence>
<comment type="caution">
    <text evidence="15">The sequence shown here is derived from an EMBL/GenBank/DDBJ whole genome shotgun (WGS) entry which is preliminary data.</text>
</comment>
<comment type="pathway">
    <text evidence="2 14">Porphyrin-containing compound metabolism; heme O biosynthesis; heme O from protoheme: step 1/1.</text>
</comment>
<feature type="transmembrane region" description="Helical" evidence="14">
    <location>
        <begin position="92"/>
        <end position="116"/>
    </location>
</feature>
<evidence type="ECO:0000256" key="13">
    <source>
        <dbReference type="ARBA" id="ARBA00047690"/>
    </source>
</evidence>
<feature type="transmembrane region" description="Helical" evidence="14">
    <location>
        <begin position="243"/>
        <end position="263"/>
    </location>
</feature>
<dbReference type="FunFam" id="1.10.357.140:FF:000001">
    <property type="entry name" value="Protoheme IX farnesyltransferase"/>
    <property type="match status" value="1"/>
</dbReference>
<keyword evidence="5 14" id="KW-0808">Transferase</keyword>
<feature type="transmembrane region" description="Helical" evidence="14">
    <location>
        <begin position="174"/>
        <end position="194"/>
    </location>
</feature>
<dbReference type="GO" id="GO:0008495">
    <property type="term" value="F:protoheme IX farnesyltransferase activity"/>
    <property type="evidence" value="ECO:0007669"/>
    <property type="project" value="UniProtKB-UniRule"/>
</dbReference>
<evidence type="ECO:0000256" key="2">
    <source>
        <dbReference type="ARBA" id="ARBA00004919"/>
    </source>
</evidence>
<comment type="function">
    <text evidence="14">Converts heme B (protoheme IX) to heme O by substitution of the vinyl group on carbon 2 of heme B porphyrin ring with a hydroxyethyl farnesyl side group.</text>
</comment>
<dbReference type="SUPFAM" id="SSF103473">
    <property type="entry name" value="MFS general substrate transporter"/>
    <property type="match status" value="1"/>
</dbReference>
<evidence type="ECO:0000256" key="14">
    <source>
        <dbReference type="HAMAP-Rule" id="MF_00154"/>
    </source>
</evidence>
<proteinExistence type="inferred from homology"/>
<dbReference type="PANTHER" id="PTHR43448">
    <property type="entry name" value="PROTOHEME IX FARNESYLTRANSFERASE, MITOCHONDRIAL"/>
    <property type="match status" value="1"/>
</dbReference>
<accession>A0A0A0BDN3</accession>
<evidence type="ECO:0000256" key="9">
    <source>
        <dbReference type="ARBA" id="ARBA00023136"/>
    </source>
</evidence>
<organism evidence="15 16">
    <name type="scientific">Methylophaga thiooxydans</name>
    <dbReference type="NCBI Taxonomy" id="392484"/>
    <lineage>
        <taxon>Bacteria</taxon>
        <taxon>Pseudomonadati</taxon>
        <taxon>Pseudomonadota</taxon>
        <taxon>Gammaproteobacteria</taxon>
        <taxon>Thiotrichales</taxon>
        <taxon>Piscirickettsiaceae</taxon>
        <taxon>Methylophaga</taxon>
    </lineage>
</organism>
<dbReference type="RefSeq" id="WP_036314477.1">
    <property type="nucleotide sequence ID" value="NZ_JRQD01000004.1"/>
</dbReference>
<keyword evidence="4 14" id="KW-1003">Cell membrane</keyword>
<evidence type="ECO:0000256" key="7">
    <source>
        <dbReference type="ARBA" id="ARBA00022989"/>
    </source>
</evidence>
<keyword evidence="6 14" id="KW-0812">Transmembrane</keyword>
<evidence type="ECO:0000256" key="8">
    <source>
        <dbReference type="ARBA" id="ARBA00023133"/>
    </source>
</evidence>
<protein>
    <recommendedName>
        <fullName evidence="11 14">Protoheme IX farnesyltransferase</fullName>
        <ecNumber evidence="3 14">2.5.1.141</ecNumber>
    </recommendedName>
    <alternativeName>
        <fullName evidence="12 14">Heme B farnesyltransferase</fullName>
    </alternativeName>
    <alternativeName>
        <fullName evidence="10 14">Heme O synthase</fullName>
    </alternativeName>
</protein>
<dbReference type="PROSITE" id="PS00943">
    <property type="entry name" value="UBIA"/>
    <property type="match status" value="1"/>
</dbReference>
<dbReference type="EC" id="2.5.1.141" evidence="3 14"/>
<evidence type="ECO:0000256" key="10">
    <source>
        <dbReference type="ARBA" id="ARBA00030253"/>
    </source>
</evidence>
<comment type="catalytic activity">
    <reaction evidence="13 14">
        <text>heme b + (2E,6E)-farnesyl diphosphate + H2O = Fe(II)-heme o + diphosphate</text>
        <dbReference type="Rhea" id="RHEA:28070"/>
        <dbReference type="ChEBI" id="CHEBI:15377"/>
        <dbReference type="ChEBI" id="CHEBI:33019"/>
        <dbReference type="ChEBI" id="CHEBI:60344"/>
        <dbReference type="ChEBI" id="CHEBI:60530"/>
        <dbReference type="ChEBI" id="CHEBI:175763"/>
        <dbReference type="EC" id="2.5.1.141"/>
    </reaction>
</comment>
<dbReference type="EMBL" id="JRQD01000004">
    <property type="protein sequence ID" value="KGM06653.1"/>
    <property type="molecule type" value="Genomic_DNA"/>
</dbReference>
<gene>
    <name evidence="15" type="primary">ctaB</name>
    <name evidence="14" type="synonym">cyoE</name>
    <name evidence="15" type="ORF">LP43_1877</name>
</gene>
<dbReference type="Gene3D" id="1.10.357.140">
    <property type="entry name" value="UbiA prenyltransferase"/>
    <property type="match status" value="1"/>
</dbReference>